<accession>Q4VRX0</accession>
<dbReference type="AlphaFoldDB" id="Q4VRX0"/>
<protein>
    <submittedName>
        <fullName evidence="1">PFOXic</fullName>
    </submittedName>
</protein>
<evidence type="ECO:0000313" key="1">
    <source>
        <dbReference type="EMBL" id="AAY41430.1"/>
    </source>
</evidence>
<dbReference type="EMBL" id="AY648048">
    <property type="protein sequence ID" value="AAY41430.1"/>
    <property type="molecule type" value="mRNA"/>
</dbReference>
<name>Q4VRX0_CAPHI</name>
<reference evidence="1" key="1">
    <citation type="journal article" date="2005" name="Genomics">
        <title>Ovarian-specific expression of a new gene regulated by the goat PIS region and transcribed by a FOXL2 bidirectional promoter.</title>
        <authorList>
            <person name="Pannetier M."/>
            <person name="Renault L."/>
            <person name="Jolivet G."/>
            <person name="Cotinot C."/>
            <person name="Pailhoux E."/>
        </authorList>
    </citation>
    <scope>NUCLEOTIDE SEQUENCE</scope>
</reference>
<dbReference type="GeneID" id="100861210"/>
<sequence>MCVCRNRFCHSLERKTTGCEGGICSNLSLDKTFVLIFLQCWGAPDLHSAMKRTEDMVIGLSGIQHLEDDSREVSRAVWPEHHSKRKQGSPKLTSLNTILHPPLKRSQVVSDSCDPVDCSPPGSSVWDFPDKNTEVGCHFRLQGIFLIQGSNVGFLLGRWILYH</sequence>
<organism evidence="1">
    <name type="scientific">Capra hircus</name>
    <name type="common">Goat</name>
    <dbReference type="NCBI Taxonomy" id="9925"/>
    <lineage>
        <taxon>Eukaryota</taxon>
        <taxon>Metazoa</taxon>
        <taxon>Chordata</taxon>
        <taxon>Craniata</taxon>
        <taxon>Vertebrata</taxon>
        <taxon>Euteleostomi</taxon>
        <taxon>Mammalia</taxon>
        <taxon>Eutheria</taxon>
        <taxon>Laurasiatheria</taxon>
        <taxon>Artiodactyla</taxon>
        <taxon>Ruminantia</taxon>
        <taxon>Pecora</taxon>
        <taxon>Bovidae</taxon>
        <taxon>Caprinae</taxon>
        <taxon>Capra</taxon>
    </lineage>
</organism>
<proteinExistence type="evidence at transcript level"/>
<dbReference type="KEGG" id="chx:100861210"/>
<dbReference type="RefSeq" id="NP_001272502.1">
    <property type="nucleotide sequence ID" value="NM_001285573.2"/>
</dbReference>